<feature type="transmembrane region" description="Helical" evidence="7">
    <location>
        <begin position="143"/>
        <end position="168"/>
    </location>
</feature>
<organism evidence="9 10">
    <name type="scientific">Parablautia intestinalis</name>
    <dbReference type="NCBI Taxonomy" id="2320100"/>
    <lineage>
        <taxon>Bacteria</taxon>
        <taxon>Bacillati</taxon>
        <taxon>Bacillota</taxon>
        <taxon>Clostridia</taxon>
        <taxon>Lachnospirales</taxon>
        <taxon>Lachnospiraceae</taxon>
        <taxon>Parablautia</taxon>
    </lineage>
</organism>
<dbReference type="OrthoDB" id="9769919at2"/>
<feature type="transmembrane region" description="Helical" evidence="7">
    <location>
        <begin position="245"/>
        <end position="267"/>
    </location>
</feature>
<evidence type="ECO:0000313" key="10">
    <source>
        <dbReference type="Proteomes" id="UP000280696"/>
    </source>
</evidence>
<comment type="caution">
    <text evidence="9">The sequence shown here is derived from an EMBL/GenBank/DDBJ whole genome shotgun (WGS) entry which is preliminary data.</text>
</comment>
<gene>
    <name evidence="9" type="ORF">D7V94_04185</name>
</gene>
<feature type="transmembrane region" description="Helical" evidence="7">
    <location>
        <begin position="7"/>
        <end position="32"/>
    </location>
</feature>
<comment type="subcellular location">
    <subcellularLocation>
        <location evidence="1 7">Cell membrane</location>
        <topology evidence="1 7">Multi-pass membrane protein</topology>
    </subcellularLocation>
</comment>
<evidence type="ECO:0000256" key="2">
    <source>
        <dbReference type="ARBA" id="ARBA00022448"/>
    </source>
</evidence>
<dbReference type="CDD" id="cd06261">
    <property type="entry name" value="TM_PBP2"/>
    <property type="match status" value="1"/>
</dbReference>
<dbReference type="PANTHER" id="PTHR30465:SF0">
    <property type="entry name" value="OLIGOPEPTIDE TRANSPORT SYSTEM PERMEASE PROTEIN APPB"/>
    <property type="match status" value="1"/>
</dbReference>
<keyword evidence="3" id="KW-1003">Cell membrane</keyword>
<proteinExistence type="inferred from homology"/>
<comment type="similarity">
    <text evidence="7">Belongs to the binding-protein-dependent transport system permease family.</text>
</comment>
<evidence type="ECO:0000256" key="3">
    <source>
        <dbReference type="ARBA" id="ARBA00022475"/>
    </source>
</evidence>
<dbReference type="InterPro" id="IPR000515">
    <property type="entry name" value="MetI-like"/>
</dbReference>
<dbReference type="Proteomes" id="UP000280696">
    <property type="component" value="Unassembled WGS sequence"/>
</dbReference>
<dbReference type="GO" id="GO:0005886">
    <property type="term" value="C:plasma membrane"/>
    <property type="evidence" value="ECO:0007669"/>
    <property type="project" value="UniProtKB-SubCell"/>
</dbReference>
<dbReference type="PROSITE" id="PS50928">
    <property type="entry name" value="ABC_TM1"/>
    <property type="match status" value="1"/>
</dbReference>
<feature type="transmembrane region" description="Helical" evidence="7">
    <location>
        <begin position="289"/>
        <end position="310"/>
    </location>
</feature>
<keyword evidence="4 7" id="KW-0812">Transmembrane</keyword>
<name>A0A3A9B383_9FIRM</name>
<keyword evidence="10" id="KW-1185">Reference proteome</keyword>
<dbReference type="GO" id="GO:0055085">
    <property type="term" value="P:transmembrane transport"/>
    <property type="evidence" value="ECO:0007669"/>
    <property type="project" value="InterPro"/>
</dbReference>
<dbReference type="PANTHER" id="PTHR30465">
    <property type="entry name" value="INNER MEMBRANE ABC TRANSPORTER"/>
    <property type="match status" value="1"/>
</dbReference>
<sequence>MNGKNPYLYYGGKVLGFFLSMAVLSFVVFYIARLAPGDPLVSYYGERAEKMAPDERAAATGKLGLDDPVSVQYIRWIRGALRGDFGISYKYKTDVTQVIGGRIGNTLLLGGTGFILIFVFSLLLGILCAWFEDRFPDRVICKIGTITSCIPEFWLSLVLILIFAVNLHILPGSGAYTAGREGDIKDRIWHLILPMTIVVTGHLWYYAFMIRNKILEEIRSDYVLLAKAKGLSKRRIMFRQCLRNVMPAYLSIMAISVPHIMGGTYIIETVFSYPGIGTLSYESARFQDYNLLMVLCMLSGGVVILCNMAAQTINELIDPRIRSGRDNGISEVSGLGG</sequence>
<dbReference type="Gene3D" id="1.10.3720.10">
    <property type="entry name" value="MetI-like"/>
    <property type="match status" value="1"/>
</dbReference>
<dbReference type="EMBL" id="RAYQ01000003">
    <property type="protein sequence ID" value="RKI93185.1"/>
    <property type="molecule type" value="Genomic_DNA"/>
</dbReference>
<evidence type="ECO:0000256" key="5">
    <source>
        <dbReference type="ARBA" id="ARBA00022989"/>
    </source>
</evidence>
<feature type="transmembrane region" description="Helical" evidence="7">
    <location>
        <begin position="107"/>
        <end position="131"/>
    </location>
</feature>
<evidence type="ECO:0000256" key="4">
    <source>
        <dbReference type="ARBA" id="ARBA00022692"/>
    </source>
</evidence>
<dbReference type="AlphaFoldDB" id="A0A3A9B383"/>
<feature type="transmembrane region" description="Helical" evidence="7">
    <location>
        <begin position="188"/>
        <end position="208"/>
    </location>
</feature>
<dbReference type="Pfam" id="PF19300">
    <property type="entry name" value="BPD_transp_1_N"/>
    <property type="match status" value="1"/>
</dbReference>
<keyword evidence="6 7" id="KW-0472">Membrane</keyword>
<accession>A0A3A9B383</accession>
<evidence type="ECO:0000256" key="6">
    <source>
        <dbReference type="ARBA" id="ARBA00023136"/>
    </source>
</evidence>
<dbReference type="SUPFAM" id="SSF161098">
    <property type="entry name" value="MetI-like"/>
    <property type="match status" value="1"/>
</dbReference>
<evidence type="ECO:0000259" key="8">
    <source>
        <dbReference type="PROSITE" id="PS50928"/>
    </source>
</evidence>
<feature type="domain" description="ABC transmembrane type-1" evidence="8">
    <location>
        <begin position="103"/>
        <end position="310"/>
    </location>
</feature>
<evidence type="ECO:0000256" key="1">
    <source>
        <dbReference type="ARBA" id="ARBA00004651"/>
    </source>
</evidence>
<keyword evidence="5 7" id="KW-1133">Transmembrane helix</keyword>
<keyword evidence="2 7" id="KW-0813">Transport</keyword>
<reference evidence="9 10" key="1">
    <citation type="submission" date="2018-09" db="EMBL/GenBank/DDBJ databases">
        <title>Murine metabolic-syndrome-specific gut microbial biobank.</title>
        <authorList>
            <person name="Liu C."/>
        </authorList>
    </citation>
    <scope>NUCLEOTIDE SEQUENCE [LARGE SCALE GENOMIC DNA]</scope>
    <source>
        <strain evidence="9 10">0.1xD8-82</strain>
    </source>
</reference>
<dbReference type="InterPro" id="IPR045621">
    <property type="entry name" value="BPD_transp_1_N"/>
</dbReference>
<evidence type="ECO:0000313" key="9">
    <source>
        <dbReference type="EMBL" id="RKI93185.1"/>
    </source>
</evidence>
<evidence type="ECO:0000256" key="7">
    <source>
        <dbReference type="RuleBase" id="RU363032"/>
    </source>
</evidence>
<protein>
    <submittedName>
        <fullName evidence="9">ABC transporter permease</fullName>
    </submittedName>
</protein>
<dbReference type="Pfam" id="PF00528">
    <property type="entry name" value="BPD_transp_1"/>
    <property type="match status" value="1"/>
</dbReference>
<dbReference type="RefSeq" id="WP_120467088.1">
    <property type="nucleotide sequence ID" value="NZ_RAYQ01000003.1"/>
</dbReference>
<dbReference type="InterPro" id="IPR035906">
    <property type="entry name" value="MetI-like_sf"/>
</dbReference>